<name>A0A1I7WI80_HETBA</name>
<evidence type="ECO:0000313" key="2">
    <source>
        <dbReference type="WBParaSite" id="Hba_04697"/>
    </source>
</evidence>
<dbReference type="WBParaSite" id="Hba_04697">
    <property type="protein sequence ID" value="Hba_04697"/>
    <property type="gene ID" value="Hba_04697"/>
</dbReference>
<keyword evidence="1" id="KW-1185">Reference proteome</keyword>
<dbReference type="InterPro" id="IPR036397">
    <property type="entry name" value="RNaseH_sf"/>
</dbReference>
<dbReference type="Proteomes" id="UP000095283">
    <property type="component" value="Unplaced"/>
</dbReference>
<evidence type="ECO:0000313" key="1">
    <source>
        <dbReference type="Proteomes" id="UP000095283"/>
    </source>
</evidence>
<dbReference type="PANTHER" id="PTHR46068:SF1">
    <property type="entry name" value="TRANSPOSASE IS30-LIKE HTH DOMAIN-CONTAINING PROTEIN"/>
    <property type="match status" value="1"/>
</dbReference>
<dbReference type="Gene3D" id="3.30.420.10">
    <property type="entry name" value="Ribonuclease H-like superfamily/Ribonuclease H"/>
    <property type="match status" value="1"/>
</dbReference>
<sequence length="195" mass="22530">MLTKAIKANHYSKARKLLSIITQSLTLNVHSQHDMRWSETVGNFFDVDTRSHFPSSVMIWAGITASGKTPLVSVEENVRINAKYYQAEILLKVVISWLSKHFGSRNWTFQQNWTPAHGVKTTVELCRQQSPDLCVTSRGICKLVDKFQNLFLEELKIYFVALELSFIYPAVHRCLFFVSTIHLQILSWLRQITEI</sequence>
<accession>A0A1I7WI80</accession>
<dbReference type="AlphaFoldDB" id="A0A1I7WI80"/>
<organism evidence="1 2">
    <name type="scientific">Heterorhabditis bacteriophora</name>
    <name type="common">Entomopathogenic nematode worm</name>
    <dbReference type="NCBI Taxonomy" id="37862"/>
    <lineage>
        <taxon>Eukaryota</taxon>
        <taxon>Metazoa</taxon>
        <taxon>Ecdysozoa</taxon>
        <taxon>Nematoda</taxon>
        <taxon>Chromadorea</taxon>
        <taxon>Rhabditida</taxon>
        <taxon>Rhabditina</taxon>
        <taxon>Rhabditomorpha</taxon>
        <taxon>Strongyloidea</taxon>
        <taxon>Heterorhabditidae</taxon>
        <taxon>Heterorhabditis</taxon>
    </lineage>
</organism>
<dbReference type="GO" id="GO:0003676">
    <property type="term" value="F:nucleic acid binding"/>
    <property type="evidence" value="ECO:0007669"/>
    <property type="project" value="InterPro"/>
</dbReference>
<proteinExistence type="predicted"/>
<dbReference type="PANTHER" id="PTHR46068">
    <property type="entry name" value="PROTEIN CBG27172"/>
    <property type="match status" value="1"/>
</dbReference>
<reference evidence="2" key="1">
    <citation type="submission" date="2016-11" db="UniProtKB">
        <authorList>
            <consortium name="WormBaseParasite"/>
        </authorList>
    </citation>
    <scope>IDENTIFICATION</scope>
</reference>
<protein>
    <submittedName>
        <fullName evidence="2">P-loop containing nucleoside triphosphate hydrolase</fullName>
    </submittedName>
</protein>